<dbReference type="AlphaFoldDB" id="A0AAV9VVV1"/>
<evidence type="ECO:0008006" key="3">
    <source>
        <dbReference type="Google" id="ProtNLM"/>
    </source>
</evidence>
<protein>
    <recommendedName>
        <fullName evidence="3">SnoaL-like domain-containing protein</fullName>
    </recommendedName>
</protein>
<gene>
    <name evidence="1" type="ORF">TWF481_001942</name>
</gene>
<dbReference type="InterPro" id="IPR032710">
    <property type="entry name" value="NTF2-like_dom_sf"/>
</dbReference>
<evidence type="ECO:0000313" key="2">
    <source>
        <dbReference type="Proteomes" id="UP001370758"/>
    </source>
</evidence>
<proteinExistence type="predicted"/>
<keyword evidence="2" id="KW-1185">Reference proteome</keyword>
<dbReference type="SUPFAM" id="SSF54427">
    <property type="entry name" value="NTF2-like"/>
    <property type="match status" value="1"/>
</dbReference>
<accession>A0AAV9VVV1</accession>
<comment type="caution">
    <text evidence="1">The sequence shown here is derived from an EMBL/GenBank/DDBJ whole genome shotgun (WGS) entry which is preliminary data.</text>
</comment>
<dbReference type="Proteomes" id="UP001370758">
    <property type="component" value="Unassembled WGS sequence"/>
</dbReference>
<reference evidence="1 2" key="1">
    <citation type="submission" date="2023-08" db="EMBL/GenBank/DDBJ databases">
        <authorList>
            <person name="Palmer J.M."/>
        </authorList>
    </citation>
    <scope>NUCLEOTIDE SEQUENCE [LARGE SCALE GENOMIC DNA]</scope>
    <source>
        <strain evidence="1 2">TWF481</strain>
    </source>
</reference>
<name>A0AAV9VVV1_9PEZI</name>
<sequence>MDFVIITLNNWTILAMASAELITSILKENLYKIFGSPSHEERLKHLARLWSPDALFIDPLGVFKTHEEVSNAVSGLQQEGWVFSELSEVQVTSPPNSEIGVARLRWGYGKPGEEPELTGLDVISVKDGKVERLYTFLDSKPGN</sequence>
<evidence type="ECO:0000313" key="1">
    <source>
        <dbReference type="EMBL" id="KAK6496963.1"/>
    </source>
</evidence>
<dbReference type="EMBL" id="JAVHJL010000010">
    <property type="protein sequence ID" value="KAK6496963.1"/>
    <property type="molecule type" value="Genomic_DNA"/>
</dbReference>
<organism evidence="1 2">
    <name type="scientific">Arthrobotrys musiformis</name>
    <dbReference type="NCBI Taxonomy" id="47236"/>
    <lineage>
        <taxon>Eukaryota</taxon>
        <taxon>Fungi</taxon>
        <taxon>Dikarya</taxon>
        <taxon>Ascomycota</taxon>
        <taxon>Pezizomycotina</taxon>
        <taxon>Orbiliomycetes</taxon>
        <taxon>Orbiliales</taxon>
        <taxon>Orbiliaceae</taxon>
        <taxon>Arthrobotrys</taxon>
    </lineage>
</organism>
<dbReference type="Gene3D" id="3.10.450.50">
    <property type="match status" value="1"/>
</dbReference>